<dbReference type="PANTHER" id="PTHR10724">
    <property type="entry name" value="30S RIBOSOMAL PROTEIN S1"/>
    <property type="match status" value="1"/>
</dbReference>
<protein>
    <submittedName>
        <fullName evidence="5">S1 RNA-binding domain-containing protein</fullName>
    </submittedName>
</protein>
<dbReference type="SUPFAM" id="SSF50249">
    <property type="entry name" value="Nucleic acid-binding proteins"/>
    <property type="match status" value="2"/>
</dbReference>
<proteinExistence type="inferred from homology"/>
<dbReference type="GO" id="GO:0003729">
    <property type="term" value="F:mRNA binding"/>
    <property type="evidence" value="ECO:0007669"/>
    <property type="project" value="TreeGrafter"/>
</dbReference>
<dbReference type="InterPro" id="IPR050437">
    <property type="entry name" value="Ribos_protein_bS1-like"/>
</dbReference>
<evidence type="ECO:0000256" key="3">
    <source>
        <dbReference type="ARBA" id="ARBA00023274"/>
    </source>
</evidence>
<dbReference type="GO" id="GO:0005840">
    <property type="term" value="C:ribosome"/>
    <property type="evidence" value="ECO:0007669"/>
    <property type="project" value="UniProtKB-KW"/>
</dbReference>
<name>A0A9D2Q6N4_9FIRM</name>
<evidence type="ECO:0000256" key="1">
    <source>
        <dbReference type="ARBA" id="ARBA00006767"/>
    </source>
</evidence>
<sequence>MKYFAEGANPETMLFTRESLRRAQRTGAILESRALSFDAGKNLHFDLSGIPAIIPHLECADGIAEGTVRDIALVTRVGRPCCFTVLEVPDEGPVILSRANAQKRCKAEYLNLLTPGDVLSCKVTHIEPFGAFCDIGCGVCALLPIDSLSVSRIASPSDRVAVGQEIECILKSRDAEGRFVLTMKELLGTWEENASLFEAGETVVGVVRSIENYGVFVELAPNLAGLAECVPGLSKGQLVSVYIKSILPERMKIKLAVLRVIEDKNFRFPLRIFNEARHIDHWVYASCASGKKIETSFSSAPAQAI</sequence>
<dbReference type="InterPro" id="IPR003029">
    <property type="entry name" value="S1_domain"/>
</dbReference>
<dbReference type="GO" id="GO:0006412">
    <property type="term" value="P:translation"/>
    <property type="evidence" value="ECO:0007669"/>
    <property type="project" value="TreeGrafter"/>
</dbReference>
<accession>A0A9D2Q6N4</accession>
<evidence type="ECO:0000313" key="6">
    <source>
        <dbReference type="Proteomes" id="UP000823918"/>
    </source>
</evidence>
<dbReference type="SMART" id="SM00316">
    <property type="entry name" value="S1"/>
    <property type="match status" value="2"/>
</dbReference>
<dbReference type="EMBL" id="DWWA01000032">
    <property type="protein sequence ID" value="HJC72471.1"/>
    <property type="molecule type" value="Genomic_DNA"/>
</dbReference>
<dbReference type="InterPro" id="IPR012340">
    <property type="entry name" value="NA-bd_OB-fold"/>
</dbReference>
<reference evidence="5" key="1">
    <citation type="journal article" date="2021" name="PeerJ">
        <title>Extensive microbial diversity within the chicken gut microbiome revealed by metagenomics and culture.</title>
        <authorList>
            <person name="Gilroy R."/>
            <person name="Ravi A."/>
            <person name="Getino M."/>
            <person name="Pursley I."/>
            <person name="Horton D.L."/>
            <person name="Alikhan N.F."/>
            <person name="Baker D."/>
            <person name="Gharbi K."/>
            <person name="Hall N."/>
            <person name="Watson M."/>
            <person name="Adriaenssens E.M."/>
            <person name="Foster-Nyarko E."/>
            <person name="Jarju S."/>
            <person name="Secka A."/>
            <person name="Antonio M."/>
            <person name="Oren A."/>
            <person name="Chaudhuri R.R."/>
            <person name="La Ragione R."/>
            <person name="Hildebrand F."/>
            <person name="Pallen M.J."/>
        </authorList>
    </citation>
    <scope>NUCLEOTIDE SEQUENCE</scope>
    <source>
        <strain evidence="5">5933</strain>
    </source>
</reference>
<dbReference type="AlphaFoldDB" id="A0A9D2Q6N4"/>
<dbReference type="Gene3D" id="2.40.50.140">
    <property type="entry name" value="Nucleic acid-binding proteins"/>
    <property type="match status" value="2"/>
</dbReference>
<evidence type="ECO:0000313" key="5">
    <source>
        <dbReference type="EMBL" id="HJC72471.1"/>
    </source>
</evidence>
<dbReference type="PANTHER" id="PTHR10724:SF7">
    <property type="entry name" value="SMALL RIBOSOMAL SUBUNIT PROTEIN BS1C"/>
    <property type="match status" value="1"/>
</dbReference>
<dbReference type="GO" id="GO:1990904">
    <property type="term" value="C:ribonucleoprotein complex"/>
    <property type="evidence" value="ECO:0007669"/>
    <property type="project" value="UniProtKB-KW"/>
</dbReference>
<feature type="domain" description="S1 motif" evidence="4">
    <location>
        <begin position="200"/>
        <end position="226"/>
    </location>
</feature>
<keyword evidence="3" id="KW-0687">Ribonucleoprotein</keyword>
<evidence type="ECO:0000259" key="4">
    <source>
        <dbReference type="PROSITE" id="PS50126"/>
    </source>
</evidence>
<evidence type="ECO:0000256" key="2">
    <source>
        <dbReference type="ARBA" id="ARBA00022980"/>
    </source>
</evidence>
<feature type="domain" description="S1 motif" evidence="4">
    <location>
        <begin position="116"/>
        <end position="184"/>
    </location>
</feature>
<comment type="caution">
    <text evidence="5">The sequence shown here is derived from an EMBL/GenBank/DDBJ whole genome shotgun (WGS) entry which is preliminary data.</text>
</comment>
<organism evidence="5 6">
    <name type="scientific">Candidatus Ruthenibacterium merdavium</name>
    <dbReference type="NCBI Taxonomy" id="2838752"/>
    <lineage>
        <taxon>Bacteria</taxon>
        <taxon>Bacillati</taxon>
        <taxon>Bacillota</taxon>
        <taxon>Clostridia</taxon>
        <taxon>Eubacteriales</taxon>
        <taxon>Oscillospiraceae</taxon>
        <taxon>Ruthenibacterium</taxon>
    </lineage>
</organism>
<gene>
    <name evidence="5" type="ORF">H9698_06725</name>
</gene>
<keyword evidence="2" id="KW-0689">Ribosomal protein</keyword>
<comment type="similarity">
    <text evidence="1">Belongs to the bacterial ribosomal protein bS1 family.</text>
</comment>
<dbReference type="Pfam" id="PF00575">
    <property type="entry name" value="S1"/>
    <property type="match status" value="1"/>
</dbReference>
<dbReference type="Proteomes" id="UP000823918">
    <property type="component" value="Unassembled WGS sequence"/>
</dbReference>
<dbReference type="GO" id="GO:0003735">
    <property type="term" value="F:structural constituent of ribosome"/>
    <property type="evidence" value="ECO:0007669"/>
    <property type="project" value="TreeGrafter"/>
</dbReference>
<dbReference type="PROSITE" id="PS50126">
    <property type="entry name" value="S1"/>
    <property type="match status" value="2"/>
</dbReference>
<reference evidence="5" key="2">
    <citation type="submission" date="2021-04" db="EMBL/GenBank/DDBJ databases">
        <authorList>
            <person name="Gilroy R."/>
        </authorList>
    </citation>
    <scope>NUCLEOTIDE SEQUENCE</scope>
    <source>
        <strain evidence="5">5933</strain>
    </source>
</reference>